<reference evidence="2" key="1">
    <citation type="journal article" date="2019" name="Int. J. Syst. Evol. Microbiol.">
        <title>The Global Catalogue of Microorganisms (GCM) 10K type strain sequencing project: providing services to taxonomists for standard genome sequencing and annotation.</title>
        <authorList>
            <consortium name="The Broad Institute Genomics Platform"/>
            <consortium name="The Broad Institute Genome Sequencing Center for Infectious Disease"/>
            <person name="Wu L."/>
            <person name="Ma J."/>
        </authorList>
    </citation>
    <scope>NUCLEOTIDE SEQUENCE [LARGE SCALE GENOMIC DNA]</scope>
    <source>
        <strain evidence="2">CCUG 63830</strain>
    </source>
</reference>
<dbReference type="Pfam" id="PF04294">
    <property type="entry name" value="VanW"/>
    <property type="match status" value="1"/>
</dbReference>
<sequence>MKPVVHVVSFLALGGVALGSLLSPLAPPRAEPNPPVPVQVAASSRPAVPATLTLRWSVPEPQLVGARVQRPLLHRSVTLPLRAQDVLAARQQGNLTGLRRDLDRAYARIEARVPRDIRFRRTAQGWVGEAVTGWTLDRRAADGAVLNTLGAGQDDARLPVKLRAPARSVRWAQAQGLQHVATGTSSVAGSPEFRVHNIRVGAARLQGTWLAAGATFNFNALVGPVAARTGFRPGYVVTGRTLALEDGGGLCQVSTTVFRAALRSGVPITERHAHSYQVGYYGDPGQDAAVYAPSKNLRWRNDFRSVVLVQTEWDVAREQLSVHLFARPDGRRVQLAPVQVRGVVAAPAPTYMVDPAMAPDEVRRVDMPAPGAQARVVRQVLWPGGTRRTDVIRSSYRAWGGVFAVAPGDPRARR</sequence>
<dbReference type="InterPro" id="IPR007391">
    <property type="entry name" value="Vancomycin_resist_VanW"/>
</dbReference>
<evidence type="ECO:0000313" key="1">
    <source>
        <dbReference type="EMBL" id="MFC6660367.1"/>
    </source>
</evidence>
<proteinExistence type="predicted"/>
<gene>
    <name evidence="1" type="ORF">ACFP90_08345</name>
</gene>
<dbReference type="InterPro" id="IPR052913">
    <property type="entry name" value="Glycopeptide_resist_protein"/>
</dbReference>
<dbReference type="Proteomes" id="UP001596317">
    <property type="component" value="Unassembled WGS sequence"/>
</dbReference>
<protein>
    <submittedName>
        <fullName evidence="1">VanW family protein</fullName>
    </submittedName>
</protein>
<evidence type="ECO:0000313" key="2">
    <source>
        <dbReference type="Proteomes" id="UP001596317"/>
    </source>
</evidence>
<dbReference type="RefSeq" id="WP_224609668.1">
    <property type="nucleotide sequence ID" value="NZ_JAIQXV010000011.1"/>
</dbReference>
<organism evidence="1 2">
    <name type="scientific">Deinococcus multiflagellatus</name>
    <dbReference type="NCBI Taxonomy" id="1656887"/>
    <lineage>
        <taxon>Bacteria</taxon>
        <taxon>Thermotogati</taxon>
        <taxon>Deinococcota</taxon>
        <taxon>Deinococci</taxon>
        <taxon>Deinococcales</taxon>
        <taxon>Deinococcaceae</taxon>
        <taxon>Deinococcus</taxon>
    </lineage>
</organism>
<accession>A0ABW1ZLH5</accession>
<comment type="caution">
    <text evidence="1">The sequence shown here is derived from an EMBL/GenBank/DDBJ whole genome shotgun (WGS) entry which is preliminary data.</text>
</comment>
<dbReference type="PANTHER" id="PTHR35788:SF1">
    <property type="entry name" value="EXPORTED PROTEIN"/>
    <property type="match status" value="1"/>
</dbReference>
<keyword evidence="2" id="KW-1185">Reference proteome</keyword>
<dbReference type="EMBL" id="JBHSWB010000001">
    <property type="protein sequence ID" value="MFC6660367.1"/>
    <property type="molecule type" value="Genomic_DNA"/>
</dbReference>
<name>A0ABW1ZLH5_9DEIO</name>
<dbReference type="PANTHER" id="PTHR35788">
    <property type="entry name" value="EXPORTED PROTEIN-RELATED"/>
    <property type="match status" value="1"/>
</dbReference>